<dbReference type="PROSITE" id="PS50977">
    <property type="entry name" value="HTH_TETR_2"/>
    <property type="match status" value="1"/>
</dbReference>
<dbReference type="InterPro" id="IPR036271">
    <property type="entry name" value="Tet_transcr_reg_TetR-rel_C_sf"/>
</dbReference>
<keyword evidence="7" id="KW-1185">Reference proteome</keyword>
<dbReference type="PANTHER" id="PTHR30055:SF234">
    <property type="entry name" value="HTH-TYPE TRANSCRIPTIONAL REGULATOR BETI"/>
    <property type="match status" value="1"/>
</dbReference>
<dbReference type="InterPro" id="IPR041479">
    <property type="entry name" value="TetR_CgmR_C"/>
</dbReference>
<keyword evidence="1" id="KW-0805">Transcription regulation</keyword>
<dbReference type="Proteomes" id="UP001500751">
    <property type="component" value="Unassembled WGS sequence"/>
</dbReference>
<feature type="domain" description="HTH tetR-type" evidence="5">
    <location>
        <begin position="10"/>
        <end position="70"/>
    </location>
</feature>
<dbReference type="RefSeq" id="WP_344665038.1">
    <property type="nucleotide sequence ID" value="NZ_BAAAQN010000007.1"/>
</dbReference>
<dbReference type="Gene3D" id="1.10.357.10">
    <property type="entry name" value="Tetracycline Repressor, domain 2"/>
    <property type="match status" value="1"/>
</dbReference>
<dbReference type="InterPro" id="IPR001647">
    <property type="entry name" value="HTH_TetR"/>
</dbReference>
<proteinExistence type="predicted"/>
<sequence length="186" mass="19277">MNAPPTSKSSATRNRLLDAAEQVVSSQGASALTLEAVAAEAGVSKGGLLYHFPSKDALASALVRRVVDGVDHALVTASADGSPGAFTRAYIQVTMGEPGHVHTGPDSMSTALLGALALDPGLLAPLKSAYERWQARLEADGLPEGIATLVRLAVDGWWTSLVLDLPPLSGKTLTAVRRTLDELARG</sequence>
<dbReference type="InterPro" id="IPR050109">
    <property type="entry name" value="HTH-type_TetR-like_transc_reg"/>
</dbReference>
<evidence type="ECO:0000313" key="7">
    <source>
        <dbReference type="Proteomes" id="UP001500751"/>
    </source>
</evidence>
<protein>
    <submittedName>
        <fullName evidence="6">TetR/AcrR family transcriptional regulator</fullName>
    </submittedName>
</protein>
<accession>A0ABN2TVV4</accession>
<comment type="caution">
    <text evidence="6">The sequence shown here is derived from an EMBL/GenBank/DDBJ whole genome shotgun (WGS) entry which is preliminary data.</text>
</comment>
<dbReference type="InterPro" id="IPR009057">
    <property type="entry name" value="Homeodomain-like_sf"/>
</dbReference>
<feature type="DNA-binding region" description="H-T-H motif" evidence="4">
    <location>
        <begin position="33"/>
        <end position="52"/>
    </location>
</feature>
<evidence type="ECO:0000256" key="2">
    <source>
        <dbReference type="ARBA" id="ARBA00023125"/>
    </source>
</evidence>
<dbReference type="PANTHER" id="PTHR30055">
    <property type="entry name" value="HTH-TYPE TRANSCRIPTIONAL REGULATOR RUTR"/>
    <property type="match status" value="1"/>
</dbReference>
<dbReference type="Pfam" id="PF00440">
    <property type="entry name" value="TetR_N"/>
    <property type="match status" value="1"/>
</dbReference>
<dbReference type="SUPFAM" id="SSF46689">
    <property type="entry name" value="Homeodomain-like"/>
    <property type="match status" value="1"/>
</dbReference>
<organism evidence="6 7">
    <name type="scientific">Catenulispora yoronensis</name>
    <dbReference type="NCBI Taxonomy" id="450799"/>
    <lineage>
        <taxon>Bacteria</taxon>
        <taxon>Bacillati</taxon>
        <taxon>Actinomycetota</taxon>
        <taxon>Actinomycetes</taxon>
        <taxon>Catenulisporales</taxon>
        <taxon>Catenulisporaceae</taxon>
        <taxon>Catenulispora</taxon>
    </lineage>
</organism>
<dbReference type="SUPFAM" id="SSF48498">
    <property type="entry name" value="Tetracyclin repressor-like, C-terminal domain"/>
    <property type="match status" value="1"/>
</dbReference>
<keyword evidence="2 4" id="KW-0238">DNA-binding</keyword>
<keyword evidence="3" id="KW-0804">Transcription</keyword>
<evidence type="ECO:0000259" key="5">
    <source>
        <dbReference type="PROSITE" id="PS50977"/>
    </source>
</evidence>
<dbReference type="Pfam" id="PF17937">
    <property type="entry name" value="TetR_C_28"/>
    <property type="match status" value="1"/>
</dbReference>
<dbReference type="EMBL" id="BAAAQN010000007">
    <property type="protein sequence ID" value="GAA2021377.1"/>
    <property type="molecule type" value="Genomic_DNA"/>
</dbReference>
<name>A0ABN2TVV4_9ACTN</name>
<evidence type="ECO:0000256" key="1">
    <source>
        <dbReference type="ARBA" id="ARBA00023015"/>
    </source>
</evidence>
<evidence type="ECO:0000256" key="3">
    <source>
        <dbReference type="ARBA" id="ARBA00023163"/>
    </source>
</evidence>
<dbReference type="PRINTS" id="PR00455">
    <property type="entry name" value="HTHTETR"/>
</dbReference>
<evidence type="ECO:0000313" key="6">
    <source>
        <dbReference type="EMBL" id="GAA2021377.1"/>
    </source>
</evidence>
<evidence type="ECO:0000256" key="4">
    <source>
        <dbReference type="PROSITE-ProRule" id="PRU00335"/>
    </source>
</evidence>
<gene>
    <name evidence="6" type="ORF">GCM10009839_17950</name>
</gene>
<reference evidence="7" key="1">
    <citation type="journal article" date="2019" name="Int. J. Syst. Evol. Microbiol.">
        <title>The Global Catalogue of Microorganisms (GCM) 10K type strain sequencing project: providing services to taxonomists for standard genome sequencing and annotation.</title>
        <authorList>
            <consortium name="The Broad Institute Genomics Platform"/>
            <consortium name="The Broad Institute Genome Sequencing Center for Infectious Disease"/>
            <person name="Wu L."/>
            <person name="Ma J."/>
        </authorList>
    </citation>
    <scope>NUCLEOTIDE SEQUENCE [LARGE SCALE GENOMIC DNA]</scope>
    <source>
        <strain evidence="7">JCM 16014</strain>
    </source>
</reference>